<reference evidence="1" key="2">
    <citation type="submission" date="2020-09" db="EMBL/GenBank/DDBJ databases">
        <authorList>
            <person name="Sun Q."/>
            <person name="Ohkuma M."/>
        </authorList>
    </citation>
    <scope>NUCLEOTIDE SEQUENCE</scope>
    <source>
        <strain evidence="1">JCM 12862</strain>
    </source>
</reference>
<reference evidence="1" key="1">
    <citation type="journal article" date="2014" name="Int. J. Syst. Evol. Microbiol.">
        <title>Complete genome sequence of Corynebacterium casei LMG S-19264T (=DSM 44701T), isolated from a smear-ripened cheese.</title>
        <authorList>
            <consortium name="US DOE Joint Genome Institute (JGI-PGF)"/>
            <person name="Walter F."/>
            <person name="Albersmeier A."/>
            <person name="Kalinowski J."/>
            <person name="Ruckert C."/>
        </authorList>
    </citation>
    <scope>NUCLEOTIDE SEQUENCE</scope>
    <source>
        <strain evidence="1">JCM 12862</strain>
    </source>
</reference>
<name>A0A8J3FHG4_9FLAO</name>
<dbReference type="RefSeq" id="WP_188653418.1">
    <property type="nucleotide sequence ID" value="NZ_BMNR01000005.1"/>
</dbReference>
<dbReference type="Proteomes" id="UP000612329">
    <property type="component" value="Unassembled WGS sequence"/>
</dbReference>
<keyword evidence="2" id="KW-1185">Reference proteome</keyword>
<organism evidence="1 2">
    <name type="scientific">Yeosuana aromativorans</name>
    <dbReference type="NCBI Taxonomy" id="288019"/>
    <lineage>
        <taxon>Bacteria</taxon>
        <taxon>Pseudomonadati</taxon>
        <taxon>Bacteroidota</taxon>
        <taxon>Flavobacteriia</taxon>
        <taxon>Flavobacteriales</taxon>
        <taxon>Flavobacteriaceae</taxon>
        <taxon>Yeosuana</taxon>
    </lineage>
</organism>
<gene>
    <name evidence="1" type="ORF">GCM10007962_23960</name>
</gene>
<protein>
    <submittedName>
        <fullName evidence="1">Uncharacterized protein</fullName>
    </submittedName>
</protein>
<evidence type="ECO:0000313" key="1">
    <source>
        <dbReference type="EMBL" id="GGK28939.1"/>
    </source>
</evidence>
<comment type="caution">
    <text evidence="1">The sequence shown here is derived from an EMBL/GenBank/DDBJ whole genome shotgun (WGS) entry which is preliminary data.</text>
</comment>
<evidence type="ECO:0000313" key="2">
    <source>
        <dbReference type="Proteomes" id="UP000612329"/>
    </source>
</evidence>
<dbReference type="EMBL" id="BMNR01000005">
    <property type="protein sequence ID" value="GGK28939.1"/>
    <property type="molecule type" value="Genomic_DNA"/>
</dbReference>
<sequence length="351" mass="41253">MTRKEGIGSYFHDEDPKKMRSLAAPLRLNYNLYYTGRHALLSILNSIAKTTKINTIWFPNYYCQHTLAWIKKSCSGIKTYEINPFEFSNDTIDIGSFADNKDVVLVNNYWGLSSMSIKNKPQNVVVIEDHSHGWLSEACLNSHADYCFVSLRKSLPIPLGGVAWQPHLETSSKQELVIEDQTMYGIWNDMLRGMQLKTQYIKGTSPNKDYNYLPVFYKVEEALNSYFDFAKMLNEHKTIIESFINANTLSYKEEHLGYLYENIKDNQYFKIVKKNNKTAFGLLLLFKEEEIFNSLKQYLVSQDIYPSTLWPDNQVAFQWRYFLNIHVDFRYNMDDMKHIMLTIQNWLEEET</sequence>
<accession>A0A8J3FHG4</accession>
<proteinExistence type="predicted"/>
<dbReference type="AlphaFoldDB" id="A0A8J3FHG4"/>